<keyword evidence="7" id="KW-0472">Membrane</keyword>
<organism evidence="9 10">
    <name type="scientific">Caulobacter mirabilis</name>
    <dbReference type="NCBI Taxonomy" id="69666"/>
    <lineage>
        <taxon>Bacteria</taxon>
        <taxon>Pseudomonadati</taxon>
        <taxon>Pseudomonadota</taxon>
        <taxon>Alphaproteobacteria</taxon>
        <taxon>Caulobacterales</taxon>
        <taxon>Caulobacteraceae</taxon>
        <taxon>Caulobacter</taxon>
    </lineage>
</organism>
<keyword evidence="5" id="KW-0547">Nucleotide-binding</keyword>
<dbReference type="GO" id="GO:0016887">
    <property type="term" value="F:ATP hydrolysis activity"/>
    <property type="evidence" value="ECO:0007669"/>
    <property type="project" value="InterPro"/>
</dbReference>
<feature type="domain" description="ABC transporter" evidence="8">
    <location>
        <begin position="283"/>
        <end position="537"/>
    </location>
</feature>
<feature type="domain" description="ABC transporter" evidence="8">
    <location>
        <begin position="6"/>
        <end position="255"/>
    </location>
</feature>
<evidence type="ECO:0000256" key="3">
    <source>
        <dbReference type="ARBA" id="ARBA00022448"/>
    </source>
</evidence>
<reference evidence="9 10" key="1">
    <citation type="submission" date="2017-10" db="EMBL/GenBank/DDBJ databases">
        <title>Genome sequence of Caulobacter mirabilis FWC38.</title>
        <authorList>
            <person name="Fiebig A."/>
            <person name="Crosson S."/>
        </authorList>
    </citation>
    <scope>NUCLEOTIDE SEQUENCE [LARGE SCALE GENOMIC DNA]</scope>
    <source>
        <strain evidence="9 10">FWC 38</strain>
    </source>
</reference>
<dbReference type="InterPro" id="IPR027417">
    <property type="entry name" value="P-loop_NTPase"/>
</dbReference>
<dbReference type="NCBIfam" id="NF007739">
    <property type="entry name" value="PRK10419.1"/>
    <property type="match status" value="2"/>
</dbReference>
<gene>
    <name evidence="9" type="ORF">CSW64_01205</name>
</gene>
<dbReference type="PROSITE" id="PS50893">
    <property type="entry name" value="ABC_TRANSPORTER_2"/>
    <property type="match status" value="2"/>
</dbReference>
<dbReference type="NCBIfam" id="TIGR01727">
    <property type="entry name" value="oligo_HPY"/>
    <property type="match status" value="1"/>
</dbReference>
<dbReference type="OrthoDB" id="9802264at2"/>
<dbReference type="InterPro" id="IPR003593">
    <property type="entry name" value="AAA+_ATPase"/>
</dbReference>
<dbReference type="GO" id="GO:0005524">
    <property type="term" value="F:ATP binding"/>
    <property type="evidence" value="ECO:0007669"/>
    <property type="project" value="UniProtKB-KW"/>
</dbReference>
<dbReference type="PANTHER" id="PTHR43297">
    <property type="entry name" value="OLIGOPEPTIDE TRANSPORT ATP-BINDING PROTEIN APPD"/>
    <property type="match status" value="1"/>
</dbReference>
<dbReference type="InterPro" id="IPR050388">
    <property type="entry name" value="ABC_Ni/Peptide_Import"/>
</dbReference>
<evidence type="ECO:0000259" key="8">
    <source>
        <dbReference type="PROSITE" id="PS50893"/>
    </source>
</evidence>
<evidence type="ECO:0000256" key="5">
    <source>
        <dbReference type="ARBA" id="ARBA00022741"/>
    </source>
</evidence>
<evidence type="ECO:0000313" key="9">
    <source>
        <dbReference type="EMBL" id="ATQ41121.1"/>
    </source>
</evidence>
<dbReference type="FunFam" id="3.40.50.300:FF:000016">
    <property type="entry name" value="Oligopeptide ABC transporter ATP-binding component"/>
    <property type="match status" value="2"/>
</dbReference>
<dbReference type="Pfam" id="PF08352">
    <property type="entry name" value="oligo_HPY"/>
    <property type="match status" value="2"/>
</dbReference>
<keyword evidence="10" id="KW-1185">Reference proteome</keyword>
<evidence type="ECO:0000313" key="10">
    <source>
        <dbReference type="Proteomes" id="UP000228945"/>
    </source>
</evidence>
<dbReference type="KEGG" id="cmb:CSW64_01205"/>
<dbReference type="Proteomes" id="UP000228945">
    <property type="component" value="Chromosome"/>
</dbReference>
<keyword evidence="4" id="KW-1003">Cell membrane</keyword>
<dbReference type="NCBIfam" id="NF008453">
    <property type="entry name" value="PRK11308.1"/>
    <property type="match status" value="2"/>
</dbReference>
<evidence type="ECO:0000256" key="2">
    <source>
        <dbReference type="ARBA" id="ARBA00005417"/>
    </source>
</evidence>
<dbReference type="InterPro" id="IPR013563">
    <property type="entry name" value="Oligopep_ABC_C"/>
</dbReference>
<dbReference type="GO" id="GO:0005886">
    <property type="term" value="C:plasma membrane"/>
    <property type="evidence" value="ECO:0007669"/>
    <property type="project" value="UniProtKB-SubCell"/>
</dbReference>
<evidence type="ECO:0000256" key="7">
    <source>
        <dbReference type="ARBA" id="ARBA00023136"/>
    </source>
</evidence>
<dbReference type="Gene3D" id="3.40.50.300">
    <property type="entry name" value="P-loop containing nucleotide triphosphate hydrolases"/>
    <property type="match status" value="2"/>
</dbReference>
<protein>
    <submittedName>
        <fullName evidence="9">ABC transporter ATP-binding protein</fullName>
    </submittedName>
</protein>
<comment type="subcellular location">
    <subcellularLocation>
        <location evidence="1">Cell inner membrane</location>
        <topology evidence="1">Peripheral membrane protein</topology>
    </subcellularLocation>
</comment>
<dbReference type="PANTHER" id="PTHR43297:SF2">
    <property type="entry name" value="DIPEPTIDE TRANSPORT ATP-BINDING PROTEIN DPPD"/>
    <property type="match status" value="1"/>
</dbReference>
<dbReference type="GO" id="GO:0055085">
    <property type="term" value="P:transmembrane transport"/>
    <property type="evidence" value="ECO:0007669"/>
    <property type="project" value="UniProtKB-ARBA"/>
</dbReference>
<name>A0A2D2AT01_9CAUL</name>
<keyword evidence="3" id="KW-0813">Transport</keyword>
<dbReference type="SUPFAM" id="SSF52540">
    <property type="entry name" value="P-loop containing nucleoside triphosphate hydrolases"/>
    <property type="match status" value="2"/>
</dbReference>
<keyword evidence="6 9" id="KW-0067">ATP-binding</keyword>
<dbReference type="InterPro" id="IPR003439">
    <property type="entry name" value="ABC_transporter-like_ATP-bd"/>
</dbReference>
<evidence type="ECO:0000256" key="4">
    <source>
        <dbReference type="ARBA" id="ARBA00022475"/>
    </source>
</evidence>
<dbReference type="InterPro" id="IPR017871">
    <property type="entry name" value="ABC_transporter-like_CS"/>
</dbReference>
<dbReference type="RefSeq" id="WP_099620378.1">
    <property type="nucleotide sequence ID" value="NZ_CP024201.1"/>
</dbReference>
<dbReference type="GO" id="GO:0015833">
    <property type="term" value="P:peptide transport"/>
    <property type="evidence" value="ECO:0007669"/>
    <property type="project" value="InterPro"/>
</dbReference>
<sequence>MSQPVLAVDNLKIRFSTHDGVVEAVRGVSLSIAAGECLGVVGESGSGKSQTFMTVMGLLAANGRAEGSARLDGQELLGLKPARLNRLRGSKMTMIFQDPLTALTPHVRIGEQIAEPLRLHLGLSKTEANARALEWLKKVRIPEPERRMRQYPHELSGGMRQRVMIAAAMACGPRLLIADEPTTALDVTVQAEILDLMADLVRETGAALVLITHDMGVIARLADRVCVMKDGAYVEEGPVREIFAAPETDYTRDLLAAIPRLDRDDRGGRPTITPVAADAPTIVEGRDVKVWFDIREGMLGRKRSLRAVDGVDFRIRRGETLSVVGESGSGKSTLARAVLRLLPPGNGELGGAVTVMGRDITHADREAMRNARQDLQIVFQDPLASLDPRTPIGDSIAEPLSIFRPGMSRAERQTAAATMMERCGLSPALINRYPHELSGGQNQRVGIARAMILQPKLVICDEAVSALDVSIRAQIIDLLIDLQKQLGMAMMFISHDLAVVREISHRVLVLYLGRVMEQADRAQLYENPRHPYTRALLSAAPIPDPAVERARERVKLTGEPASPMDPRAALRFLPSRLPVDPAAPIYVPKLLEAAPGHLVSEFDPA</sequence>
<accession>A0A2D2AT01</accession>
<dbReference type="SMART" id="SM00382">
    <property type="entry name" value="AAA"/>
    <property type="match status" value="2"/>
</dbReference>
<evidence type="ECO:0000256" key="1">
    <source>
        <dbReference type="ARBA" id="ARBA00004417"/>
    </source>
</evidence>
<dbReference type="PROSITE" id="PS00211">
    <property type="entry name" value="ABC_TRANSPORTER_1"/>
    <property type="match status" value="1"/>
</dbReference>
<comment type="similarity">
    <text evidence="2">Belongs to the ABC transporter superfamily.</text>
</comment>
<dbReference type="CDD" id="cd03257">
    <property type="entry name" value="ABC_NikE_OppD_transporters"/>
    <property type="match status" value="2"/>
</dbReference>
<dbReference type="EMBL" id="CP024201">
    <property type="protein sequence ID" value="ATQ41121.1"/>
    <property type="molecule type" value="Genomic_DNA"/>
</dbReference>
<dbReference type="AlphaFoldDB" id="A0A2D2AT01"/>
<proteinExistence type="inferred from homology"/>
<dbReference type="Pfam" id="PF00005">
    <property type="entry name" value="ABC_tran"/>
    <property type="match status" value="2"/>
</dbReference>
<evidence type="ECO:0000256" key="6">
    <source>
        <dbReference type="ARBA" id="ARBA00022840"/>
    </source>
</evidence>